<dbReference type="Pfam" id="PF13717">
    <property type="entry name" value="Zn_ribbon_4"/>
    <property type="match status" value="1"/>
</dbReference>
<organism evidence="2 3">
    <name type="scientific">Halocynthiibacter styelae</name>
    <dbReference type="NCBI Taxonomy" id="2761955"/>
    <lineage>
        <taxon>Bacteria</taxon>
        <taxon>Pseudomonadati</taxon>
        <taxon>Pseudomonadota</taxon>
        <taxon>Alphaproteobacteria</taxon>
        <taxon>Rhodobacterales</taxon>
        <taxon>Paracoccaceae</taxon>
        <taxon>Halocynthiibacter</taxon>
    </lineage>
</organism>
<feature type="domain" description="Zinc finger/thioredoxin putative" evidence="1">
    <location>
        <begin position="1"/>
        <end position="36"/>
    </location>
</feature>
<proteinExistence type="predicted"/>
<dbReference type="Proteomes" id="UP000640583">
    <property type="component" value="Unassembled WGS sequence"/>
</dbReference>
<dbReference type="InterPro" id="IPR011723">
    <property type="entry name" value="Znf/thioredoxin_put"/>
</dbReference>
<reference evidence="2" key="1">
    <citation type="submission" date="2020-10" db="EMBL/GenBank/DDBJ databases">
        <title>Paenihalocynthiibacter styelae gen. nov., sp. nov., isolated from stalked sea squirt Styela clava.</title>
        <authorList>
            <person name="Kim Y.-O."/>
            <person name="Yoon J.-H."/>
        </authorList>
    </citation>
    <scope>NUCLEOTIDE SEQUENCE</scope>
    <source>
        <strain evidence="2">MYP1-1</strain>
    </source>
</reference>
<gene>
    <name evidence="2" type="ORF">H1D41_08380</name>
</gene>
<dbReference type="EMBL" id="JADCKQ010000005">
    <property type="protein sequence ID" value="MBI1493645.1"/>
    <property type="molecule type" value="Genomic_DNA"/>
</dbReference>
<accession>A0A8J7IX62</accession>
<evidence type="ECO:0000313" key="3">
    <source>
        <dbReference type="Proteomes" id="UP000640583"/>
    </source>
</evidence>
<dbReference type="AlphaFoldDB" id="A0A8J7IX62"/>
<keyword evidence="3" id="KW-1185">Reference proteome</keyword>
<sequence length="243" mass="26527">MRLICPNCDANYEVDASVIPENGREVQCSACGDTWFQTRSDEETAAAPQPRRVARPVTRAEIQPPVAPPEDVTPAVEPQRRELDESVLDILREEAAHEEIARETEREVPGLAEAFEETAAEVTPVQEEAVLHEEAAHGADLLPDIDMINSTLQADADHEDEVTPEEEAPVRSSSGFGRGFTMMLLLIILAAVIYTSAPKIIELWPTGEPYISAYVGWVDSLRTSLDSLMGNATESLSSLTEGS</sequence>
<protein>
    <submittedName>
        <fullName evidence="2">Zinc-ribbon domain-containing protein</fullName>
    </submittedName>
</protein>
<name>A0A8J7IX62_9RHOB</name>
<evidence type="ECO:0000259" key="1">
    <source>
        <dbReference type="Pfam" id="PF13717"/>
    </source>
</evidence>
<evidence type="ECO:0000313" key="2">
    <source>
        <dbReference type="EMBL" id="MBI1493645.1"/>
    </source>
</evidence>
<comment type="caution">
    <text evidence="2">The sequence shown here is derived from an EMBL/GenBank/DDBJ whole genome shotgun (WGS) entry which is preliminary data.</text>
</comment>
<dbReference type="NCBIfam" id="TIGR02098">
    <property type="entry name" value="MJ0042_CXXC"/>
    <property type="match status" value="1"/>
</dbReference>
<dbReference type="RefSeq" id="WP_228848474.1">
    <property type="nucleotide sequence ID" value="NZ_JADCKQ010000005.1"/>
</dbReference>